<proteinExistence type="predicted"/>
<sequence length="699" mass="81635">MKLESIKIKNIRSIKNLELSFQESTILFGGDVGSGKSSVLKAVEFGLFGTLGDLPGDSLLRRGQKTGFVELTFNIDGQAYTIHRKLSRSVQEGLERVYQPEGWIMKNDVKTEYTTTELRLLILDLLKYSISRYKAHNKKCIDIYRYTVYTPQEEIKEILLANPKERFSILKDVLEIEKYEHTLKNLEKISKSLNKDIRNLQIKIDSIGNPEDEIPLKEDEIKSQKALIAEKDKKIVAGQKELDREKKAQESIQESYNEYSKKALELNSNHMLIQNNNNTIKENQSKIIILKAEISEKKEEPNLTPEIKLKTEKNEEEIEHEIAELKKKDKKLTKKNTELKKDVSEIQELLKNNKCPRCKQTIHEKERFDGELLEKNASLEKLNKELQEVGMRLNESESLKKKIQEYEKTTEKINRLKELIEEKKDRELDLVKPISKLKMDNQQAEKQISNTLKSYKFKSLEEYKAHESEITNKMENQKIVVDNLQFELITFEKNKSSLETELKALKKEQKKLIDLIERSKDLKEKAKYITSIAEWITNSLLTMIRDIERTNLTSTAEYFDQYFREWFNALVEEENIEIRIDPENFQPIVYIDGYESPFRDMSGGEKSALSLAYRLALNKVILTKHPDVKTRDLLILDEPTDGFSEAQVSKMQDIFDNLNMKQMIIISHERTLDSFVADIYEFKKLNHSTKVLQLSKFKP</sequence>
<evidence type="ECO:0000313" key="3">
    <source>
        <dbReference type="EMBL" id="KKM07188.1"/>
    </source>
</evidence>
<dbReference type="Gene3D" id="1.10.287.510">
    <property type="entry name" value="Helix hairpin bin"/>
    <property type="match status" value="1"/>
</dbReference>
<dbReference type="SUPFAM" id="SSF52540">
    <property type="entry name" value="P-loop containing nucleoside triphosphate hydrolases"/>
    <property type="match status" value="1"/>
</dbReference>
<dbReference type="InterPro" id="IPR027417">
    <property type="entry name" value="P-loop_NTPase"/>
</dbReference>
<feature type="coiled-coil region" evidence="1">
    <location>
        <begin position="280"/>
        <end position="454"/>
    </location>
</feature>
<organism evidence="3">
    <name type="scientific">marine sediment metagenome</name>
    <dbReference type="NCBI Taxonomy" id="412755"/>
    <lineage>
        <taxon>unclassified sequences</taxon>
        <taxon>metagenomes</taxon>
        <taxon>ecological metagenomes</taxon>
    </lineage>
</organism>
<dbReference type="GO" id="GO:0016887">
    <property type="term" value="F:ATP hydrolysis activity"/>
    <property type="evidence" value="ECO:0007669"/>
    <property type="project" value="InterPro"/>
</dbReference>
<feature type="coiled-coil region" evidence="1">
    <location>
        <begin position="481"/>
        <end position="525"/>
    </location>
</feature>
<evidence type="ECO:0000259" key="2">
    <source>
        <dbReference type="Pfam" id="PF13175"/>
    </source>
</evidence>
<dbReference type="Gene3D" id="3.40.50.300">
    <property type="entry name" value="P-loop containing nucleotide triphosphate hydrolases"/>
    <property type="match status" value="2"/>
</dbReference>
<comment type="caution">
    <text evidence="3">The sequence shown here is derived from an EMBL/GenBank/DDBJ whole genome shotgun (WGS) entry which is preliminary data.</text>
</comment>
<dbReference type="PANTHER" id="PTHR32114">
    <property type="entry name" value="ABC TRANSPORTER ABCH.3"/>
    <property type="match status" value="1"/>
</dbReference>
<feature type="coiled-coil region" evidence="1">
    <location>
        <begin position="176"/>
        <end position="203"/>
    </location>
</feature>
<dbReference type="AlphaFoldDB" id="A0A0F9K7M7"/>
<dbReference type="EMBL" id="LAZR01015825">
    <property type="protein sequence ID" value="KKM07188.1"/>
    <property type="molecule type" value="Genomic_DNA"/>
</dbReference>
<feature type="domain" description="Endonuclease GajA/Old nuclease/RecF-like AAA" evidence="2">
    <location>
        <begin position="1"/>
        <end position="354"/>
    </location>
</feature>
<accession>A0A0F9K7M7</accession>
<dbReference type="GO" id="GO:0006302">
    <property type="term" value="P:double-strand break repair"/>
    <property type="evidence" value="ECO:0007669"/>
    <property type="project" value="InterPro"/>
</dbReference>
<name>A0A0F9K7M7_9ZZZZ</name>
<reference evidence="3" key="1">
    <citation type="journal article" date="2015" name="Nature">
        <title>Complex archaea that bridge the gap between prokaryotes and eukaryotes.</title>
        <authorList>
            <person name="Spang A."/>
            <person name="Saw J.H."/>
            <person name="Jorgensen S.L."/>
            <person name="Zaremba-Niedzwiedzka K."/>
            <person name="Martijn J."/>
            <person name="Lind A.E."/>
            <person name="van Eijk R."/>
            <person name="Schleper C."/>
            <person name="Guy L."/>
            <person name="Ettema T.J."/>
        </authorList>
    </citation>
    <scope>NUCLEOTIDE SEQUENCE</scope>
</reference>
<keyword evidence="1" id="KW-0175">Coiled coil</keyword>
<gene>
    <name evidence="3" type="ORF">LCGC14_1736450</name>
</gene>
<dbReference type="Pfam" id="PF13175">
    <property type="entry name" value="AAA_15"/>
    <property type="match status" value="1"/>
</dbReference>
<protein>
    <recommendedName>
        <fullName evidence="2">Endonuclease GajA/Old nuclease/RecF-like AAA domain-containing protein</fullName>
    </recommendedName>
</protein>
<dbReference type="PANTHER" id="PTHR32114:SF2">
    <property type="entry name" value="ABC TRANSPORTER ABCH.3"/>
    <property type="match status" value="1"/>
</dbReference>
<dbReference type="InterPro" id="IPR041685">
    <property type="entry name" value="AAA_GajA/Old/RecF-like"/>
</dbReference>
<evidence type="ECO:0000256" key="1">
    <source>
        <dbReference type="SAM" id="Coils"/>
    </source>
</evidence>